<evidence type="ECO:0000313" key="3">
    <source>
        <dbReference type="EMBL" id="KAJ7779624.1"/>
    </source>
</evidence>
<organism evidence="3 4">
    <name type="scientific">Mycena metata</name>
    <dbReference type="NCBI Taxonomy" id="1033252"/>
    <lineage>
        <taxon>Eukaryota</taxon>
        <taxon>Fungi</taxon>
        <taxon>Dikarya</taxon>
        <taxon>Basidiomycota</taxon>
        <taxon>Agaricomycotina</taxon>
        <taxon>Agaricomycetes</taxon>
        <taxon>Agaricomycetidae</taxon>
        <taxon>Agaricales</taxon>
        <taxon>Marasmiineae</taxon>
        <taxon>Mycenaceae</taxon>
        <taxon>Mycena</taxon>
    </lineage>
</organism>
<evidence type="ECO:0000256" key="2">
    <source>
        <dbReference type="SAM" id="Phobius"/>
    </source>
</evidence>
<dbReference type="Proteomes" id="UP001215598">
    <property type="component" value="Unassembled WGS sequence"/>
</dbReference>
<reference evidence="3" key="1">
    <citation type="submission" date="2023-03" db="EMBL/GenBank/DDBJ databases">
        <title>Massive genome expansion in bonnet fungi (Mycena s.s.) driven by repeated elements and novel gene families across ecological guilds.</title>
        <authorList>
            <consortium name="Lawrence Berkeley National Laboratory"/>
            <person name="Harder C.B."/>
            <person name="Miyauchi S."/>
            <person name="Viragh M."/>
            <person name="Kuo A."/>
            <person name="Thoen E."/>
            <person name="Andreopoulos B."/>
            <person name="Lu D."/>
            <person name="Skrede I."/>
            <person name="Drula E."/>
            <person name="Henrissat B."/>
            <person name="Morin E."/>
            <person name="Kohler A."/>
            <person name="Barry K."/>
            <person name="LaButti K."/>
            <person name="Morin E."/>
            <person name="Salamov A."/>
            <person name="Lipzen A."/>
            <person name="Mereny Z."/>
            <person name="Hegedus B."/>
            <person name="Baldrian P."/>
            <person name="Stursova M."/>
            <person name="Weitz H."/>
            <person name="Taylor A."/>
            <person name="Grigoriev I.V."/>
            <person name="Nagy L.G."/>
            <person name="Martin F."/>
            <person name="Kauserud H."/>
        </authorList>
    </citation>
    <scope>NUCLEOTIDE SEQUENCE</scope>
    <source>
        <strain evidence="3">CBHHK182m</strain>
    </source>
</reference>
<proteinExistence type="predicted"/>
<dbReference type="EMBL" id="JARKIB010000005">
    <property type="protein sequence ID" value="KAJ7779624.1"/>
    <property type="molecule type" value="Genomic_DNA"/>
</dbReference>
<gene>
    <name evidence="3" type="ORF">B0H16DRAFT_723294</name>
</gene>
<comment type="caution">
    <text evidence="3">The sequence shown here is derived from an EMBL/GenBank/DDBJ whole genome shotgun (WGS) entry which is preliminary data.</text>
</comment>
<sequence>MHIPRTWPGIKCDLSQRGLLVGLKLFVSFVLLVEQIVAMMYLVGGRATITAFSCQKPLCESGDRVIAGRDKLGTFKSPKPGKIRESSLRTGLARPSAGKVRKLTRSSTMN</sequence>
<dbReference type="AlphaFoldDB" id="A0AAD7NX96"/>
<evidence type="ECO:0000256" key="1">
    <source>
        <dbReference type="SAM" id="MobiDB-lite"/>
    </source>
</evidence>
<evidence type="ECO:0000313" key="4">
    <source>
        <dbReference type="Proteomes" id="UP001215598"/>
    </source>
</evidence>
<name>A0AAD7NX96_9AGAR</name>
<accession>A0AAD7NX96</accession>
<keyword evidence="2" id="KW-1133">Transmembrane helix</keyword>
<protein>
    <submittedName>
        <fullName evidence="3">Uncharacterized protein</fullName>
    </submittedName>
</protein>
<feature type="region of interest" description="Disordered" evidence="1">
    <location>
        <begin position="76"/>
        <end position="110"/>
    </location>
</feature>
<keyword evidence="4" id="KW-1185">Reference proteome</keyword>
<feature type="transmembrane region" description="Helical" evidence="2">
    <location>
        <begin position="21"/>
        <end position="44"/>
    </location>
</feature>
<keyword evidence="2" id="KW-0472">Membrane</keyword>
<keyword evidence="2" id="KW-0812">Transmembrane</keyword>